<evidence type="ECO:0000313" key="2">
    <source>
        <dbReference type="Proteomes" id="UP001237642"/>
    </source>
</evidence>
<reference evidence="1" key="1">
    <citation type="submission" date="2023-02" db="EMBL/GenBank/DDBJ databases">
        <title>Genome of toxic invasive species Heracleum sosnowskyi carries increased number of genes despite the absence of recent whole-genome duplications.</title>
        <authorList>
            <person name="Schelkunov M."/>
            <person name="Shtratnikova V."/>
            <person name="Makarenko M."/>
            <person name="Klepikova A."/>
            <person name="Omelchenko D."/>
            <person name="Novikova G."/>
            <person name="Obukhova E."/>
            <person name="Bogdanov V."/>
            <person name="Penin A."/>
            <person name="Logacheva M."/>
        </authorList>
    </citation>
    <scope>NUCLEOTIDE SEQUENCE</scope>
    <source>
        <strain evidence="1">Hsosn_3</strain>
        <tissue evidence="1">Leaf</tissue>
    </source>
</reference>
<comment type="caution">
    <text evidence="1">The sequence shown here is derived from an EMBL/GenBank/DDBJ whole genome shotgun (WGS) entry which is preliminary data.</text>
</comment>
<sequence>MCPLGLFPNAGVVVTVSQRIPASTSRCILCIKEEKFNMLDQKMAITHLRSAPKAFMELDALVRYSKNLEPCSGQGGFQCTSVESCSYETGTISKFLAEGNIKAKEIGRAGRDGRLSFYHLLFDDITYYRLRSLMYR</sequence>
<organism evidence="1 2">
    <name type="scientific">Heracleum sosnowskyi</name>
    <dbReference type="NCBI Taxonomy" id="360622"/>
    <lineage>
        <taxon>Eukaryota</taxon>
        <taxon>Viridiplantae</taxon>
        <taxon>Streptophyta</taxon>
        <taxon>Embryophyta</taxon>
        <taxon>Tracheophyta</taxon>
        <taxon>Spermatophyta</taxon>
        <taxon>Magnoliopsida</taxon>
        <taxon>eudicotyledons</taxon>
        <taxon>Gunneridae</taxon>
        <taxon>Pentapetalae</taxon>
        <taxon>asterids</taxon>
        <taxon>campanulids</taxon>
        <taxon>Apiales</taxon>
        <taxon>Apiaceae</taxon>
        <taxon>Apioideae</taxon>
        <taxon>apioid superclade</taxon>
        <taxon>Tordylieae</taxon>
        <taxon>Tordyliinae</taxon>
        <taxon>Heracleum</taxon>
    </lineage>
</organism>
<protein>
    <submittedName>
        <fullName evidence="1">Uncharacterized protein</fullName>
    </submittedName>
</protein>
<dbReference type="EMBL" id="JAUIZM010000005">
    <property type="protein sequence ID" value="KAK1384492.1"/>
    <property type="molecule type" value="Genomic_DNA"/>
</dbReference>
<name>A0AAD8IHG2_9APIA</name>
<reference evidence="1" key="2">
    <citation type="submission" date="2023-05" db="EMBL/GenBank/DDBJ databases">
        <authorList>
            <person name="Schelkunov M.I."/>
        </authorList>
    </citation>
    <scope>NUCLEOTIDE SEQUENCE</scope>
    <source>
        <strain evidence="1">Hsosn_3</strain>
        <tissue evidence="1">Leaf</tissue>
    </source>
</reference>
<dbReference type="AlphaFoldDB" id="A0AAD8IHG2"/>
<accession>A0AAD8IHG2</accession>
<proteinExistence type="predicted"/>
<gene>
    <name evidence="1" type="ORF">POM88_022227</name>
</gene>
<keyword evidence="2" id="KW-1185">Reference proteome</keyword>
<evidence type="ECO:0000313" key="1">
    <source>
        <dbReference type="EMBL" id="KAK1384492.1"/>
    </source>
</evidence>
<dbReference type="Proteomes" id="UP001237642">
    <property type="component" value="Unassembled WGS sequence"/>
</dbReference>